<name>A0A5E4CI37_MARMO</name>
<evidence type="ECO:0000313" key="2">
    <source>
        <dbReference type="EMBL" id="VTJ81544.1"/>
    </source>
</evidence>
<accession>A0A5E4CI37</accession>
<comment type="caution">
    <text evidence="2">The sequence shown here is derived from an EMBL/GenBank/DDBJ whole genome shotgun (WGS) entry which is preliminary data.</text>
</comment>
<protein>
    <submittedName>
        <fullName evidence="2">Uncharacterized protein</fullName>
    </submittedName>
</protein>
<feature type="compositionally biased region" description="Basic and acidic residues" evidence="1">
    <location>
        <begin position="89"/>
        <end position="98"/>
    </location>
</feature>
<reference evidence="2" key="1">
    <citation type="submission" date="2019-04" db="EMBL/GenBank/DDBJ databases">
        <authorList>
            <person name="Alioto T."/>
            <person name="Alioto T."/>
        </authorList>
    </citation>
    <scope>NUCLEOTIDE SEQUENCE [LARGE SCALE GENOMIC DNA]</scope>
</reference>
<keyword evidence="3" id="KW-1185">Reference proteome</keyword>
<proteinExistence type="predicted"/>
<feature type="compositionally biased region" description="Low complexity" evidence="1">
    <location>
        <begin position="42"/>
        <end position="58"/>
    </location>
</feature>
<dbReference type="EMBL" id="CABDUW010001441">
    <property type="protein sequence ID" value="VTJ81544.1"/>
    <property type="molecule type" value="Genomic_DNA"/>
</dbReference>
<dbReference type="Proteomes" id="UP000335636">
    <property type="component" value="Unassembled WGS sequence"/>
</dbReference>
<evidence type="ECO:0000256" key="1">
    <source>
        <dbReference type="SAM" id="MobiDB-lite"/>
    </source>
</evidence>
<gene>
    <name evidence="2" type="ORF">MONAX_5E031710</name>
</gene>
<evidence type="ECO:0000313" key="3">
    <source>
        <dbReference type="Proteomes" id="UP000335636"/>
    </source>
</evidence>
<feature type="compositionally biased region" description="Basic and acidic residues" evidence="1">
    <location>
        <begin position="1"/>
        <end position="14"/>
    </location>
</feature>
<feature type="region of interest" description="Disordered" evidence="1">
    <location>
        <begin position="1"/>
        <end position="98"/>
    </location>
</feature>
<sequence length="98" mass="10492">MGLERDAQWDESASHRHHKIHSQEVLGGPRSHREGVGGNRKPPVGLAVSGSSSLSPPLWATLTSRIGPRAPRGQGRATGLSEAVAVRRLNTDRSQAEL</sequence>
<organism evidence="2 3">
    <name type="scientific">Marmota monax</name>
    <name type="common">Woodchuck</name>
    <dbReference type="NCBI Taxonomy" id="9995"/>
    <lineage>
        <taxon>Eukaryota</taxon>
        <taxon>Metazoa</taxon>
        <taxon>Chordata</taxon>
        <taxon>Craniata</taxon>
        <taxon>Vertebrata</taxon>
        <taxon>Euteleostomi</taxon>
        <taxon>Mammalia</taxon>
        <taxon>Eutheria</taxon>
        <taxon>Euarchontoglires</taxon>
        <taxon>Glires</taxon>
        <taxon>Rodentia</taxon>
        <taxon>Sciuromorpha</taxon>
        <taxon>Sciuridae</taxon>
        <taxon>Xerinae</taxon>
        <taxon>Marmotini</taxon>
        <taxon>Marmota</taxon>
    </lineage>
</organism>
<dbReference type="AlphaFoldDB" id="A0A5E4CI37"/>